<organism evidence="2 3">
    <name type="scientific">Halomicronema hongdechloris C2206</name>
    <dbReference type="NCBI Taxonomy" id="1641165"/>
    <lineage>
        <taxon>Bacteria</taxon>
        <taxon>Bacillati</taxon>
        <taxon>Cyanobacteriota</taxon>
        <taxon>Cyanophyceae</taxon>
        <taxon>Nodosilineales</taxon>
        <taxon>Nodosilineaceae</taxon>
        <taxon>Halomicronema</taxon>
    </lineage>
</organism>
<sequence length="170" mass="18568">MILTSHLLKGSLIAAMLAVTPMVILGGQAVAQEPQPAQAPPPETLDSQATLSEQQIEQFADAYKAIQTIQEDVQADMIQAVEAEGLTVEEFNTIAQSQQNPEIQAEVPPEQIERFSAATEQINAIRTNAREEMESAIQAEGLSVEEFEQILAMAQQDEALRQAINQRLAQ</sequence>
<accession>A0A1Z3HP20</accession>
<evidence type="ECO:0000313" key="3">
    <source>
        <dbReference type="Proteomes" id="UP000191901"/>
    </source>
</evidence>
<proteinExistence type="predicted"/>
<name>A0A1Z3HP20_9CYAN</name>
<dbReference type="STRING" id="1641165.XM38_08665"/>
<evidence type="ECO:0000259" key="1">
    <source>
        <dbReference type="Pfam" id="PF13767"/>
    </source>
</evidence>
<dbReference type="EMBL" id="CP021983">
    <property type="protein sequence ID" value="ASC72041.1"/>
    <property type="molecule type" value="Genomic_DNA"/>
</dbReference>
<dbReference type="InterPro" id="IPR025433">
    <property type="entry name" value="DUF4168"/>
</dbReference>
<dbReference type="Proteomes" id="UP000191901">
    <property type="component" value="Chromosome"/>
</dbReference>
<keyword evidence="3" id="KW-1185">Reference proteome</keyword>
<dbReference type="OrthoDB" id="582355at2"/>
<evidence type="ECO:0000313" key="2">
    <source>
        <dbReference type="EMBL" id="ASC72041.1"/>
    </source>
</evidence>
<reference evidence="2 3" key="1">
    <citation type="journal article" date="2016" name="Biochim. Biophys. Acta">
        <title>Characterization of red-shifted phycobilisomes isolated from the chlorophyll f-containing cyanobacterium Halomicronema hongdechloris.</title>
        <authorList>
            <person name="Li Y."/>
            <person name="Lin Y."/>
            <person name="Garvey C.J."/>
            <person name="Birch D."/>
            <person name="Corkery R.W."/>
            <person name="Loughlin P.C."/>
            <person name="Scheer H."/>
            <person name="Willows R.D."/>
            <person name="Chen M."/>
        </authorList>
    </citation>
    <scope>NUCLEOTIDE SEQUENCE [LARGE SCALE GENOMIC DNA]</scope>
    <source>
        <strain evidence="2 3">C2206</strain>
    </source>
</reference>
<gene>
    <name evidence="2" type="ORF">XM38_029950</name>
</gene>
<dbReference type="KEGG" id="hhg:XM38_029950"/>
<protein>
    <recommendedName>
        <fullName evidence="1">DUF4168 domain-containing protein</fullName>
    </recommendedName>
</protein>
<dbReference type="Pfam" id="PF13767">
    <property type="entry name" value="DUF4168"/>
    <property type="match status" value="2"/>
</dbReference>
<dbReference type="AlphaFoldDB" id="A0A1Z3HP20"/>
<feature type="domain" description="DUF4168" evidence="1">
    <location>
        <begin position="109"/>
        <end position="164"/>
    </location>
</feature>
<feature type="domain" description="DUF4168" evidence="1">
    <location>
        <begin position="67"/>
        <end position="107"/>
    </location>
</feature>